<gene>
    <name evidence="2" type="ORF">HGP28_02455</name>
</gene>
<feature type="transmembrane region" description="Helical" evidence="1">
    <location>
        <begin position="20"/>
        <end position="45"/>
    </location>
</feature>
<protein>
    <submittedName>
        <fullName evidence="2">DUF4381 domain-containing protein</fullName>
    </submittedName>
</protein>
<dbReference type="InterPro" id="IPR025489">
    <property type="entry name" value="DUF4381"/>
</dbReference>
<evidence type="ECO:0000256" key="1">
    <source>
        <dbReference type="SAM" id="Phobius"/>
    </source>
</evidence>
<sequence>MNTEPTLALDPLVLPHAPSWFPLAWGWWATLAFVVITIIALILTVRIHRSRRKAKRTALSLFAQGNIATSPSAALELLRQAALCYYPRETIASLNGDAWYQFLDEQIGEARFMPKLEQWQAALYQTVSNEECDNRTLIQDCYDWVAKALPPKRGRRG</sequence>
<evidence type="ECO:0000313" key="3">
    <source>
        <dbReference type="Proteomes" id="UP000535589"/>
    </source>
</evidence>
<organism evidence="2 3">
    <name type="scientific">Vibrio agarilyticus</name>
    <dbReference type="NCBI Taxonomy" id="2726741"/>
    <lineage>
        <taxon>Bacteria</taxon>
        <taxon>Pseudomonadati</taxon>
        <taxon>Pseudomonadota</taxon>
        <taxon>Gammaproteobacteria</taxon>
        <taxon>Vibrionales</taxon>
        <taxon>Vibrionaceae</taxon>
        <taxon>Vibrio</taxon>
    </lineage>
</organism>
<dbReference type="Pfam" id="PF14316">
    <property type="entry name" value="DUF4381"/>
    <property type="match status" value="1"/>
</dbReference>
<dbReference type="Proteomes" id="UP000535589">
    <property type="component" value="Unassembled WGS sequence"/>
</dbReference>
<keyword evidence="1" id="KW-1133">Transmembrane helix</keyword>
<keyword evidence="1" id="KW-0812">Transmembrane</keyword>
<reference evidence="2 3" key="1">
    <citation type="submission" date="2020-04" db="EMBL/GenBank/DDBJ databases">
        <title>Vibrio sp. SM6, a novel species isolated from seawater.</title>
        <authorList>
            <person name="Wang X."/>
        </authorList>
    </citation>
    <scope>NUCLEOTIDE SEQUENCE [LARGE SCALE GENOMIC DNA]</scope>
    <source>
        <strain evidence="2 3">SM6</strain>
    </source>
</reference>
<keyword evidence="1" id="KW-0472">Membrane</keyword>
<dbReference type="AlphaFoldDB" id="A0A7X8TN14"/>
<dbReference type="EMBL" id="JABAIK010000002">
    <property type="protein sequence ID" value="NLS11750.1"/>
    <property type="molecule type" value="Genomic_DNA"/>
</dbReference>
<evidence type="ECO:0000313" key="2">
    <source>
        <dbReference type="EMBL" id="NLS11750.1"/>
    </source>
</evidence>
<comment type="caution">
    <text evidence="2">The sequence shown here is derived from an EMBL/GenBank/DDBJ whole genome shotgun (WGS) entry which is preliminary data.</text>
</comment>
<keyword evidence="3" id="KW-1185">Reference proteome</keyword>
<name>A0A7X8TN14_9VIBR</name>
<accession>A0A7X8TN14</accession>
<proteinExistence type="predicted"/>